<dbReference type="Proteomes" id="UP001165064">
    <property type="component" value="Unassembled WGS sequence"/>
</dbReference>
<name>A0ACB5ST21_AMBMO</name>
<evidence type="ECO:0000313" key="2">
    <source>
        <dbReference type="Proteomes" id="UP001165064"/>
    </source>
</evidence>
<comment type="caution">
    <text evidence="1">The sequence shown here is derived from an EMBL/GenBank/DDBJ whole genome shotgun (WGS) entry which is preliminary data.</text>
</comment>
<reference evidence="1" key="1">
    <citation type="submission" date="2023-04" db="EMBL/GenBank/DDBJ databases">
        <title>Ambrosiozyma monospora NBRC 10751.</title>
        <authorList>
            <person name="Ichikawa N."/>
            <person name="Sato H."/>
            <person name="Tonouchi N."/>
        </authorList>
    </citation>
    <scope>NUCLEOTIDE SEQUENCE</scope>
    <source>
        <strain evidence="1">NBRC 10751</strain>
    </source>
</reference>
<protein>
    <submittedName>
        <fullName evidence="1">Unnamed protein product</fullName>
    </submittedName>
</protein>
<evidence type="ECO:0000313" key="1">
    <source>
        <dbReference type="EMBL" id="GME72156.1"/>
    </source>
</evidence>
<gene>
    <name evidence="1" type="ORF">Amon02_000087000</name>
</gene>
<proteinExistence type="predicted"/>
<accession>A0ACB5ST21</accession>
<sequence>MFLRQLTALSSRRARLVLFTSAKPMLATRLPLATSIRFNSTTTPQPQQPPKKQEPEITNIDPPKKIEVEIKETAAPTTPAAKGPEVEIKESVPAKKPESESKDDVSPPKESKAETPTPKEPEVRKPTPKEPEAEKSSPKQPKVDESTSKEPEAETSTTPEQPNVKKPSPKQPKVEKPTENTTAPAEEAPAGVDEDVDSHLLAPTEKVSESNMHPKLINAFVRKIGPTFTPVQKRCMNEFNDSETGIIVRAKTGTGKTFAFGLPVMNDHLNALDSNPDFAKASLPEKTKNVNTRE</sequence>
<dbReference type="EMBL" id="BSXS01000359">
    <property type="protein sequence ID" value="GME72156.1"/>
    <property type="molecule type" value="Genomic_DNA"/>
</dbReference>
<keyword evidence="2" id="KW-1185">Reference proteome</keyword>
<organism evidence="1 2">
    <name type="scientific">Ambrosiozyma monospora</name>
    <name type="common">Yeast</name>
    <name type="synonym">Endomycopsis monosporus</name>
    <dbReference type="NCBI Taxonomy" id="43982"/>
    <lineage>
        <taxon>Eukaryota</taxon>
        <taxon>Fungi</taxon>
        <taxon>Dikarya</taxon>
        <taxon>Ascomycota</taxon>
        <taxon>Saccharomycotina</taxon>
        <taxon>Pichiomycetes</taxon>
        <taxon>Pichiales</taxon>
        <taxon>Pichiaceae</taxon>
        <taxon>Ambrosiozyma</taxon>
    </lineage>
</organism>